<reference evidence="1" key="1">
    <citation type="submission" date="2020-04" db="EMBL/GenBank/DDBJ databases">
        <authorList>
            <person name="Chiriac C."/>
            <person name="Salcher M."/>
            <person name="Ghai R."/>
            <person name="Kavagutti S V."/>
        </authorList>
    </citation>
    <scope>NUCLEOTIDE SEQUENCE</scope>
</reference>
<sequence>MTYHINYDTEAFPPLKTGVLTAVVPQKRGDNYTVHILATNVSGGTDGSISYDEVRFYETSRGHFEPKLLKGLRVSPETVKTFKWQFAAVALEPSLSTQFVGRHDWTSTISECD</sequence>
<accession>A0A6J5NH64</accession>
<protein>
    <submittedName>
        <fullName evidence="1">Uncharacterized protein</fullName>
    </submittedName>
</protein>
<organism evidence="1">
    <name type="scientific">uncultured Caudovirales phage</name>
    <dbReference type="NCBI Taxonomy" id="2100421"/>
    <lineage>
        <taxon>Viruses</taxon>
        <taxon>Duplodnaviria</taxon>
        <taxon>Heunggongvirae</taxon>
        <taxon>Uroviricota</taxon>
        <taxon>Caudoviricetes</taxon>
        <taxon>Peduoviridae</taxon>
        <taxon>Maltschvirus</taxon>
        <taxon>Maltschvirus maltsch</taxon>
    </lineage>
</organism>
<evidence type="ECO:0000313" key="1">
    <source>
        <dbReference type="EMBL" id="CAB4156575.1"/>
    </source>
</evidence>
<proteinExistence type="predicted"/>
<dbReference type="EMBL" id="LR796640">
    <property type="protein sequence ID" value="CAB4156575.1"/>
    <property type="molecule type" value="Genomic_DNA"/>
</dbReference>
<name>A0A6J5NH64_9CAUD</name>
<gene>
    <name evidence="1" type="ORF">UFOVP665_78</name>
</gene>